<gene>
    <name evidence="9" type="primary">mleP</name>
    <name evidence="9" type="ORF">HMPREF9094_0916</name>
</gene>
<protein>
    <submittedName>
        <fullName evidence="9">Malate permease</fullName>
    </submittedName>
</protein>
<dbReference type="PATRIC" id="fig|997347.4.peg.855"/>
<dbReference type="Proteomes" id="UP000005392">
    <property type="component" value="Unassembled WGS sequence"/>
</dbReference>
<evidence type="ECO:0000256" key="7">
    <source>
        <dbReference type="ARBA" id="ARBA00023136"/>
    </source>
</evidence>
<evidence type="ECO:0000256" key="8">
    <source>
        <dbReference type="SAM" id="Phobius"/>
    </source>
</evidence>
<evidence type="ECO:0000256" key="2">
    <source>
        <dbReference type="ARBA" id="ARBA00010145"/>
    </source>
</evidence>
<dbReference type="STRING" id="76859.RN98_05285"/>
<evidence type="ECO:0000256" key="3">
    <source>
        <dbReference type="ARBA" id="ARBA00022448"/>
    </source>
</evidence>
<dbReference type="Pfam" id="PF03547">
    <property type="entry name" value="Mem_trans"/>
    <property type="match status" value="1"/>
</dbReference>
<keyword evidence="7 8" id="KW-0472">Membrane</keyword>
<dbReference type="HOGENOM" id="CLU_056175_1_2_0"/>
<dbReference type="GO" id="GO:0005886">
    <property type="term" value="C:plasma membrane"/>
    <property type="evidence" value="ECO:0007669"/>
    <property type="project" value="UniProtKB-SubCell"/>
</dbReference>
<feature type="transmembrane region" description="Helical" evidence="8">
    <location>
        <begin position="115"/>
        <end position="134"/>
    </location>
</feature>
<reference evidence="9 10" key="1">
    <citation type="submission" date="2011-05" db="EMBL/GenBank/DDBJ databases">
        <authorList>
            <person name="Muzny D."/>
            <person name="Qin X."/>
            <person name="Deng J."/>
            <person name="Jiang H."/>
            <person name="Liu Y."/>
            <person name="Qu J."/>
            <person name="Song X.-Z."/>
            <person name="Zhang L."/>
            <person name="Thornton R."/>
            <person name="Coyle M."/>
            <person name="Francisco L."/>
            <person name="Jackson L."/>
            <person name="Javaid M."/>
            <person name="Korchina V."/>
            <person name="Kovar C."/>
            <person name="Mata R."/>
            <person name="Mathew T."/>
            <person name="Ngo R."/>
            <person name="Nguyen L."/>
            <person name="Nguyen N."/>
            <person name="Okwuonu G."/>
            <person name="Ongeri F."/>
            <person name="Pham C."/>
            <person name="Simmons D."/>
            <person name="Wilczek-Boney K."/>
            <person name="Hale W."/>
            <person name="Jakkamsetti A."/>
            <person name="Pham P."/>
            <person name="Ruth R."/>
            <person name="San Lucas F."/>
            <person name="Warren J."/>
            <person name="Zhang J."/>
            <person name="Zhao Z."/>
            <person name="Zhou C."/>
            <person name="Zhu D."/>
            <person name="Lee S."/>
            <person name="Bess C."/>
            <person name="Blankenburg K."/>
            <person name="Forbes L."/>
            <person name="Fu Q."/>
            <person name="Gubbala S."/>
            <person name="Hirani K."/>
            <person name="Jayaseelan J.C."/>
            <person name="Lara F."/>
            <person name="Munidasa M."/>
            <person name="Palculict T."/>
            <person name="Patil S."/>
            <person name="Pu L.-L."/>
            <person name="Saada N."/>
            <person name="Tang L."/>
            <person name="Weissenberger G."/>
            <person name="Zhu Y."/>
            <person name="Hemphill L."/>
            <person name="Shang Y."/>
            <person name="Youmans B."/>
            <person name="Ayvaz T."/>
            <person name="Ross M."/>
            <person name="Santibanez J."/>
            <person name="Aqrawi P."/>
            <person name="Gross S."/>
            <person name="Joshi V."/>
            <person name="Fowler G."/>
            <person name="Nazareth L."/>
            <person name="Reid J."/>
            <person name="Worley K."/>
            <person name="Petrosino J."/>
            <person name="Highlander S."/>
            <person name="Gibbs R."/>
        </authorList>
    </citation>
    <scope>NUCLEOTIDE SEQUENCE [LARGE SCALE GENOMIC DNA]</scope>
    <source>
        <strain evidence="9 10">ATCC 51191</strain>
    </source>
</reference>
<dbReference type="GO" id="GO:0055085">
    <property type="term" value="P:transmembrane transport"/>
    <property type="evidence" value="ECO:0007669"/>
    <property type="project" value="InterPro"/>
</dbReference>
<keyword evidence="6 8" id="KW-1133">Transmembrane helix</keyword>
<keyword evidence="10" id="KW-1185">Reference proteome</keyword>
<dbReference type="PANTHER" id="PTHR36838">
    <property type="entry name" value="AUXIN EFFLUX CARRIER FAMILY PROTEIN"/>
    <property type="match status" value="1"/>
</dbReference>
<dbReference type="PANTHER" id="PTHR36838:SF1">
    <property type="entry name" value="SLR1864 PROTEIN"/>
    <property type="match status" value="1"/>
</dbReference>
<dbReference type="InterPro" id="IPR004776">
    <property type="entry name" value="Mem_transp_PIN-like"/>
</dbReference>
<dbReference type="InterPro" id="IPR038770">
    <property type="entry name" value="Na+/solute_symporter_sf"/>
</dbReference>
<comment type="caution">
    <text evidence="9">The sequence shown here is derived from an EMBL/GenBank/DDBJ whole genome shotgun (WGS) entry which is preliminary data.</text>
</comment>
<feature type="transmembrane region" description="Helical" evidence="8">
    <location>
        <begin position="85"/>
        <end position="103"/>
    </location>
</feature>
<sequence length="335" mass="37039">MDTKILNFKERCLENGSIYNINRKYIIHSFTDSIRIYIKRKNWFSDSFSGNISKLIMNIALPASIFVSVLKYLTLKSLLSLTGALVYTFLSVIIGYIFAYILVKILNVPVGRKGTFINTVVNANTIFIGLPLNIALFGNESLPYFLVYYVTNTVSTWAFGAILIGNDTNDKDKQGATFNWKKLFPPPLLGFIVALIFLFLSIPIPTFVNSTLGYLGGIVTPLSLIYIGIVLHNAGLKSIKFDRDTIFALIGRFIFSPIVMLILIKFSSDILGLKGLSSIEIKTFIVQSAAPALAVLPILVNEAKGDVEYATNVVTTSTLLFVIVIPIITTLLGRI</sequence>
<keyword evidence="3" id="KW-0813">Transport</keyword>
<comment type="subcellular location">
    <subcellularLocation>
        <location evidence="1">Cell membrane</location>
        <topology evidence="1">Multi-pass membrane protein</topology>
    </subcellularLocation>
</comment>
<keyword evidence="5 8" id="KW-0812">Transmembrane</keyword>
<evidence type="ECO:0000313" key="9">
    <source>
        <dbReference type="EMBL" id="EGQ80051.1"/>
    </source>
</evidence>
<name>F9ELW1_9FUSO</name>
<evidence type="ECO:0000256" key="1">
    <source>
        <dbReference type="ARBA" id="ARBA00004651"/>
    </source>
</evidence>
<feature type="transmembrane region" description="Helical" evidence="8">
    <location>
        <begin position="214"/>
        <end position="234"/>
    </location>
</feature>
<evidence type="ECO:0000256" key="6">
    <source>
        <dbReference type="ARBA" id="ARBA00022989"/>
    </source>
</evidence>
<feature type="transmembrane region" description="Helical" evidence="8">
    <location>
        <begin position="284"/>
        <end position="301"/>
    </location>
</feature>
<keyword evidence="4" id="KW-1003">Cell membrane</keyword>
<feature type="transmembrane region" description="Helical" evidence="8">
    <location>
        <begin position="246"/>
        <end position="264"/>
    </location>
</feature>
<feature type="transmembrane region" description="Helical" evidence="8">
    <location>
        <begin position="313"/>
        <end position="333"/>
    </location>
</feature>
<dbReference type="Gene3D" id="1.20.1530.20">
    <property type="match status" value="1"/>
</dbReference>
<accession>F9ELW1</accession>
<evidence type="ECO:0000313" key="10">
    <source>
        <dbReference type="Proteomes" id="UP000005392"/>
    </source>
</evidence>
<feature type="transmembrane region" description="Helical" evidence="8">
    <location>
        <begin position="146"/>
        <end position="166"/>
    </location>
</feature>
<comment type="similarity">
    <text evidence="2">Belongs to the auxin efflux carrier (TC 2.A.69) family.</text>
</comment>
<dbReference type="AlphaFoldDB" id="F9ELW1"/>
<evidence type="ECO:0000256" key="5">
    <source>
        <dbReference type="ARBA" id="ARBA00022692"/>
    </source>
</evidence>
<proteinExistence type="inferred from homology"/>
<dbReference type="EMBL" id="AFQD01000146">
    <property type="protein sequence ID" value="EGQ80051.1"/>
    <property type="molecule type" value="Genomic_DNA"/>
</dbReference>
<feature type="transmembrane region" description="Helical" evidence="8">
    <location>
        <begin position="187"/>
        <end position="208"/>
    </location>
</feature>
<feature type="transmembrane region" description="Helical" evidence="8">
    <location>
        <begin position="55"/>
        <end position="73"/>
    </location>
</feature>
<organism evidence="9 10">
    <name type="scientific">Fusobacterium animalis ATCC 51191</name>
    <dbReference type="NCBI Taxonomy" id="997347"/>
    <lineage>
        <taxon>Bacteria</taxon>
        <taxon>Fusobacteriati</taxon>
        <taxon>Fusobacteriota</taxon>
        <taxon>Fusobacteriia</taxon>
        <taxon>Fusobacteriales</taxon>
        <taxon>Fusobacteriaceae</taxon>
        <taxon>Fusobacterium</taxon>
    </lineage>
</organism>
<evidence type="ECO:0000256" key="4">
    <source>
        <dbReference type="ARBA" id="ARBA00022475"/>
    </source>
</evidence>